<proteinExistence type="inferred from homology"/>
<feature type="binding site" evidence="13">
    <location>
        <begin position="11"/>
        <end position="18"/>
    </location>
    <ligand>
        <name>ATP</name>
        <dbReference type="ChEBI" id="CHEBI:30616"/>
    </ligand>
</feature>
<dbReference type="AlphaFoldDB" id="A0A841MTR2"/>
<dbReference type="InterPro" id="IPR008144">
    <property type="entry name" value="Guanylate_kin-like_dom"/>
</dbReference>
<dbReference type="PANTHER" id="PTHR23117">
    <property type="entry name" value="GUANYLATE KINASE-RELATED"/>
    <property type="match status" value="1"/>
</dbReference>
<dbReference type="Gene3D" id="3.40.50.300">
    <property type="entry name" value="P-loop containing nucleotide triphosphate hydrolases"/>
    <property type="match status" value="1"/>
</dbReference>
<feature type="domain" description="Guanylate kinase-like" evidence="14">
    <location>
        <begin position="4"/>
        <end position="185"/>
    </location>
</feature>
<accession>A0A841MTR2</accession>
<comment type="catalytic activity">
    <reaction evidence="12 13">
        <text>GMP + ATP = GDP + ADP</text>
        <dbReference type="Rhea" id="RHEA:20780"/>
        <dbReference type="ChEBI" id="CHEBI:30616"/>
        <dbReference type="ChEBI" id="CHEBI:58115"/>
        <dbReference type="ChEBI" id="CHEBI:58189"/>
        <dbReference type="ChEBI" id="CHEBI:456216"/>
        <dbReference type="EC" id="2.7.4.8"/>
    </reaction>
</comment>
<dbReference type="NCBIfam" id="TIGR03263">
    <property type="entry name" value="guanyl_kin"/>
    <property type="match status" value="1"/>
</dbReference>
<dbReference type="PROSITE" id="PS50052">
    <property type="entry name" value="GUANYLATE_KINASE_2"/>
    <property type="match status" value="1"/>
</dbReference>
<comment type="function">
    <text evidence="1 13">Essential for recycling GMP and indirectly, cGMP.</text>
</comment>
<evidence type="ECO:0000256" key="1">
    <source>
        <dbReference type="ARBA" id="ARBA00003531"/>
    </source>
</evidence>
<keyword evidence="6 13" id="KW-0963">Cytoplasm</keyword>
<organism evidence="15 16">
    <name type="scientific">Algoriphagus iocasae</name>
    <dbReference type="NCBI Taxonomy" id="1836499"/>
    <lineage>
        <taxon>Bacteria</taxon>
        <taxon>Pseudomonadati</taxon>
        <taxon>Bacteroidota</taxon>
        <taxon>Cytophagia</taxon>
        <taxon>Cytophagales</taxon>
        <taxon>Cyclobacteriaceae</taxon>
        <taxon>Algoriphagus</taxon>
    </lineage>
</organism>
<dbReference type="Gene3D" id="3.30.63.10">
    <property type="entry name" value="Guanylate Kinase phosphate binding domain"/>
    <property type="match status" value="1"/>
</dbReference>
<comment type="subcellular location">
    <subcellularLocation>
        <location evidence="2 13">Cytoplasm</location>
    </subcellularLocation>
</comment>
<dbReference type="SMART" id="SM00072">
    <property type="entry name" value="GuKc"/>
    <property type="match status" value="1"/>
</dbReference>
<protein>
    <recommendedName>
        <fullName evidence="5 13">Guanylate kinase</fullName>
        <ecNumber evidence="4 13">2.7.4.8</ecNumber>
    </recommendedName>
    <alternativeName>
        <fullName evidence="11 13">GMP kinase</fullName>
    </alternativeName>
</protein>
<evidence type="ECO:0000256" key="4">
    <source>
        <dbReference type="ARBA" id="ARBA00012961"/>
    </source>
</evidence>
<evidence type="ECO:0000259" key="14">
    <source>
        <dbReference type="PROSITE" id="PS50052"/>
    </source>
</evidence>
<dbReference type="PANTHER" id="PTHR23117:SF13">
    <property type="entry name" value="GUANYLATE KINASE"/>
    <property type="match status" value="1"/>
</dbReference>
<gene>
    <name evidence="13" type="primary">gmk</name>
    <name evidence="15" type="ORF">FHS59_001626</name>
</gene>
<evidence type="ECO:0000256" key="10">
    <source>
        <dbReference type="ARBA" id="ARBA00022840"/>
    </source>
</evidence>
<evidence type="ECO:0000313" key="16">
    <source>
        <dbReference type="Proteomes" id="UP000588604"/>
    </source>
</evidence>
<evidence type="ECO:0000256" key="9">
    <source>
        <dbReference type="ARBA" id="ARBA00022777"/>
    </source>
</evidence>
<comment type="caution">
    <text evidence="15">The sequence shown here is derived from an EMBL/GenBank/DDBJ whole genome shotgun (WGS) entry which is preliminary data.</text>
</comment>
<evidence type="ECO:0000256" key="5">
    <source>
        <dbReference type="ARBA" id="ARBA00016296"/>
    </source>
</evidence>
<evidence type="ECO:0000256" key="3">
    <source>
        <dbReference type="ARBA" id="ARBA00005790"/>
    </source>
</evidence>
<dbReference type="FunFam" id="3.30.63.10:FF:000005">
    <property type="entry name" value="Guanylate kinase"/>
    <property type="match status" value="1"/>
</dbReference>
<keyword evidence="10 13" id="KW-0067">ATP-binding</keyword>
<evidence type="ECO:0000256" key="12">
    <source>
        <dbReference type="ARBA" id="ARBA00048594"/>
    </source>
</evidence>
<evidence type="ECO:0000256" key="11">
    <source>
        <dbReference type="ARBA" id="ARBA00030128"/>
    </source>
</evidence>
<dbReference type="SUPFAM" id="SSF52540">
    <property type="entry name" value="P-loop containing nucleoside triphosphate hydrolases"/>
    <property type="match status" value="1"/>
</dbReference>
<dbReference type="CDD" id="cd00071">
    <property type="entry name" value="GMPK"/>
    <property type="match status" value="1"/>
</dbReference>
<dbReference type="GO" id="GO:0004385">
    <property type="term" value="F:GMP kinase activity"/>
    <property type="evidence" value="ECO:0007669"/>
    <property type="project" value="UniProtKB-UniRule"/>
</dbReference>
<dbReference type="GO" id="GO:0005829">
    <property type="term" value="C:cytosol"/>
    <property type="evidence" value="ECO:0007669"/>
    <property type="project" value="TreeGrafter"/>
</dbReference>
<evidence type="ECO:0000256" key="7">
    <source>
        <dbReference type="ARBA" id="ARBA00022679"/>
    </source>
</evidence>
<keyword evidence="7 13" id="KW-0808">Transferase</keyword>
<evidence type="ECO:0000256" key="13">
    <source>
        <dbReference type="HAMAP-Rule" id="MF_00328"/>
    </source>
</evidence>
<keyword evidence="8 13" id="KW-0547">Nucleotide-binding</keyword>
<keyword evidence="16" id="KW-1185">Reference proteome</keyword>
<dbReference type="EC" id="2.7.4.8" evidence="4 13"/>
<dbReference type="EMBL" id="JACIJO010000002">
    <property type="protein sequence ID" value="MBB6325998.1"/>
    <property type="molecule type" value="Genomic_DNA"/>
</dbReference>
<dbReference type="InterPro" id="IPR008145">
    <property type="entry name" value="GK/Ca_channel_bsu"/>
</dbReference>
<evidence type="ECO:0000313" key="15">
    <source>
        <dbReference type="EMBL" id="MBB6325998.1"/>
    </source>
</evidence>
<sequence length="190" mass="21509">MTQGKAIIFSAPSGSGKTSLVKHLIKKIPNLGFSISACTRDKRGRHEVHGKDYYFLSQEQFKQHIDNDDFIEWEEVYAGNFYGTLKEEIQRIWDSGKAVIFDVDVKGGLALKKYFGDQALAIFVKVPSLEVLKTRLNDRGTESEESLSRRIFKAEFEAKFEPQFDVTIVNDDFTVSSAEAEKLVGDFLAK</sequence>
<evidence type="ECO:0000256" key="8">
    <source>
        <dbReference type="ARBA" id="ARBA00022741"/>
    </source>
</evidence>
<dbReference type="InterPro" id="IPR017665">
    <property type="entry name" value="Guanylate_kinase"/>
</dbReference>
<dbReference type="InterPro" id="IPR027417">
    <property type="entry name" value="P-loop_NTPase"/>
</dbReference>
<dbReference type="Pfam" id="PF00625">
    <property type="entry name" value="Guanylate_kin"/>
    <property type="match status" value="1"/>
</dbReference>
<dbReference type="Proteomes" id="UP000588604">
    <property type="component" value="Unassembled WGS sequence"/>
</dbReference>
<keyword evidence="9 13" id="KW-0418">Kinase</keyword>
<evidence type="ECO:0000256" key="2">
    <source>
        <dbReference type="ARBA" id="ARBA00004496"/>
    </source>
</evidence>
<name>A0A841MTR2_9BACT</name>
<reference evidence="15 16" key="1">
    <citation type="submission" date="2020-08" db="EMBL/GenBank/DDBJ databases">
        <title>Genomic Encyclopedia of Type Strains, Phase IV (KMG-IV): sequencing the most valuable type-strain genomes for metagenomic binning, comparative biology and taxonomic classification.</title>
        <authorList>
            <person name="Goeker M."/>
        </authorList>
    </citation>
    <scope>NUCLEOTIDE SEQUENCE [LARGE SCALE GENOMIC DNA]</scope>
    <source>
        <strain evidence="15 16">DSM 102044</strain>
    </source>
</reference>
<comment type="similarity">
    <text evidence="3 13">Belongs to the guanylate kinase family.</text>
</comment>
<dbReference type="RefSeq" id="WP_184494632.1">
    <property type="nucleotide sequence ID" value="NZ_JACIJO010000002.1"/>
</dbReference>
<evidence type="ECO:0000256" key="6">
    <source>
        <dbReference type="ARBA" id="ARBA00022490"/>
    </source>
</evidence>
<dbReference type="GO" id="GO:0005524">
    <property type="term" value="F:ATP binding"/>
    <property type="evidence" value="ECO:0007669"/>
    <property type="project" value="UniProtKB-UniRule"/>
</dbReference>
<dbReference type="HAMAP" id="MF_00328">
    <property type="entry name" value="Guanylate_kinase"/>
    <property type="match status" value="1"/>
</dbReference>